<evidence type="ECO:0000313" key="1">
    <source>
        <dbReference type="EMBL" id="KAJ8009926.1"/>
    </source>
</evidence>
<organism evidence="1 2">
    <name type="scientific">Dallia pectoralis</name>
    <name type="common">Alaska blackfish</name>
    <dbReference type="NCBI Taxonomy" id="75939"/>
    <lineage>
        <taxon>Eukaryota</taxon>
        <taxon>Metazoa</taxon>
        <taxon>Chordata</taxon>
        <taxon>Craniata</taxon>
        <taxon>Vertebrata</taxon>
        <taxon>Euteleostomi</taxon>
        <taxon>Actinopterygii</taxon>
        <taxon>Neopterygii</taxon>
        <taxon>Teleostei</taxon>
        <taxon>Protacanthopterygii</taxon>
        <taxon>Esociformes</taxon>
        <taxon>Umbridae</taxon>
        <taxon>Dallia</taxon>
    </lineage>
</organism>
<proteinExistence type="predicted"/>
<dbReference type="EMBL" id="CM055733">
    <property type="protein sequence ID" value="KAJ8009926.1"/>
    <property type="molecule type" value="Genomic_DNA"/>
</dbReference>
<protein>
    <submittedName>
        <fullName evidence="1">Uncharacterized protein</fullName>
    </submittedName>
</protein>
<dbReference type="Proteomes" id="UP001157502">
    <property type="component" value="Chromosome 6"/>
</dbReference>
<keyword evidence="2" id="KW-1185">Reference proteome</keyword>
<reference evidence="1" key="1">
    <citation type="submission" date="2021-05" db="EMBL/GenBank/DDBJ databases">
        <authorList>
            <person name="Pan Q."/>
            <person name="Jouanno E."/>
            <person name="Zahm M."/>
            <person name="Klopp C."/>
            <person name="Cabau C."/>
            <person name="Louis A."/>
            <person name="Berthelot C."/>
            <person name="Parey E."/>
            <person name="Roest Crollius H."/>
            <person name="Montfort J."/>
            <person name="Robinson-Rechavi M."/>
            <person name="Bouchez O."/>
            <person name="Lampietro C."/>
            <person name="Lopez Roques C."/>
            <person name="Donnadieu C."/>
            <person name="Postlethwait J."/>
            <person name="Bobe J."/>
            <person name="Dillon D."/>
            <person name="Chandos A."/>
            <person name="von Hippel F."/>
            <person name="Guiguen Y."/>
        </authorList>
    </citation>
    <scope>NUCLEOTIDE SEQUENCE</scope>
    <source>
        <strain evidence="1">YG-Jan2019</strain>
    </source>
</reference>
<gene>
    <name evidence="1" type="ORF">DPEC_G00069230</name>
</gene>
<evidence type="ECO:0000313" key="2">
    <source>
        <dbReference type="Proteomes" id="UP001157502"/>
    </source>
</evidence>
<sequence length="230" mass="25631">MAVIAGCMELLYRPLIGDAQRLHNVECAIAVFNLAIYIMYVVTMALTTSLLKGIHEGITVDSQRDFPDVVPGPSSVRDYSSRSVKPYYYSQNSFIDPYPVRSLQGTNRKHELQWISAESTNAMAARYDCLLLKNRTLTDHEKDNLNCVNVRSVICDNGVDVMIGPKERPFARHMHLDSAHHHHLDALLATIACYIDPTVKSLHDYPVRHVQSQSVAAAAAAPVQDACTPR</sequence>
<name>A0ACC2H1V9_DALPE</name>
<accession>A0ACC2H1V9</accession>
<comment type="caution">
    <text evidence="1">The sequence shown here is derived from an EMBL/GenBank/DDBJ whole genome shotgun (WGS) entry which is preliminary data.</text>
</comment>